<gene>
    <name evidence="2" type="ORF">Q8A67_021671</name>
</gene>
<protein>
    <submittedName>
        <fullName evidence="2">Uncharacterized protein</fullName>
    </submittedName>
</protein>
<sequence>MRTSGQQYRPLSRRKPTSLVQARGAPDAFQFSVLFNDTRSLICRNTGADSNTWPISCTSDSSAMSSTVTTAMTRRTPSPARSPRMYIQTVSNLSLPPSPVSTTTSSKPSVAARAVRNS</sequence>
<name>A0AA88P658_9TELE</name>
<dbReference type="Proteomes" id="UP001187343">
    <property type="component" value="Unassembled WGS sequence"/>
</dbReference>
<accession>A0AA88P658</accession>
<dbReference type="EMBL" id="JAUYZG010000021">
    <property type="protein sequence ID" value="KAK2874518.1"/>
    <property type="molecule type" value="Genomic_DNA"/>
</dbReference>
<dbReference type="AlphaFoldDB" id="A0AA88P658"/>
<proteinExistence type="predicted"/>
<evidence type="ECO:0000256" key="1">
    <source>
        <dbReference type="SAM" id="MobiDB-lite"/>
    </source>
</evidence>
<reference evidence="2" key="1">
    <citation type="submission" date="2023-08" db="EMBL/GenBank/DDBJ databases">
        <title>Chromosome-level Genome Assembly of mud carp (Cirrhinus molitorella).</title>
        <authorList>
            <person name="Liu H."/>
        </authorList>
    </citation>
    <scope>NUCLEOTIDE SEQUENCE</scope>
    <source>
        <strain evidence="2">Prfri</strain>
        <tissue evidence="2">Muscle</tissue>
    </source>
</reference>
<feature type="region of interest" description="Disordered" evidence="1">
    <location>
        <begin position="1"/>
        <end position="21"/>
    </location>
</feature>
<evidence type="ECO:0000313" key="2">
    <source>
        <dbReference type="EMBL" id="KAK2874518.1"/>
    </source>
</evidence>
<feature type="compositionally biased region" description="Low complexity" evidence="1">
    <location>
        <begin position="59"/>
        <end position="110"/>
    </location>
</feature>
<comment type="caution">
    <text evidence="2">The sequence shown here is derived from an EMBL/GenBank/DDBJ whole genome shotgun (WGS) entry which is preliminary data.</text>
</comment>
<keyword evidence="3" id="KW-1185">Reference proteome</keyword>
<evidence type="ECO:0000313" key="3">
    <source>
        <dbReference type="Proteomes" id="UP001187343"/>
    </source>
</evidence>
<feature type="region of interest" description="Disordered" evidence="1">
    <location>
        <begin position="59"/>
        <end position="118"/>
    </location>
</feature>
<organism evidence="2 3">
    <name type="scientific">Cirrhinus molitorella</name>
    <name type="common">mud carp</name>
    <dbReference type="NCBI Taxonomy" id="172907"/>
    <lineage>
        <taxon>Eukaryota</taxon>
        <taxon>Metazoa</taxon>
        <taxon>Chordata</taxon>
        <taxon>Craniata</taxon>
        <taxon>Vertebrata</taxon>
        <taxon>Euteleostomi</taxon>
        <taxon>Actinopterygii</taxon>
        <taxon>Neopterygii</taxon>
        <taxon>Teleostei</taxon>
        <taxon>Ostariophysi</taxon>
        <taxon>Cypriniformes</taxon>
        <taxon>Cyprinidae</taxon>
        <taxon>Labeoninae</taxon>
        <taxon>Labeonini</taxon>
        <taxon>Cirrhinus</taxon>
    </lineage>
</organism>